<dbReference type="PROSITE" id="PS01086">
    <property type="entry name" value="RIBUL_P_3_EPIMER_2"/>
    <property type="match status" value="1"/>
</dbReference>
<feature type="binding site" evidence="10">
    <location>
        <position position="174"/>
    </location>
    <ligand>
        <name>a divalent metal cation</name>
        <dbReference type="ChEBI" id="CHEBI:60240"/>
    </ligand>
</feature>
<dbReference type="Pfam" id="PF00834">
    <property type="entry name" value="Ribul_P_3_epim"/>
    <property type="match status" value="1"/>
</dbReference>
<evidence type="ECO:0000256" key="3">
    <source>
        <dbReference type="ARBA" id="ARBA00001941"/>
    </source>
</evidence>
<feature type="active site" description="Proton donor" evidence="10">
    <location>
        <position position="174"/>
    </location>
</feature>
<dbReference type="SUPFAM" id="SSF51366">
    <property type="entry name" value="Ribulose-phoshate binding barrel"/>
    <property type="match status" value="1"/>
</dbReference>
<dbReference type="PIRSF" id="PIRSF001461">
    <property type="entry name" value="RPE"/>
    <property type="match status" value="1"/>
</dbReference>
<evidence type="ECO:0000256" key="9">
    <source>
        <dbReference type="ARBA" id="ARBA00023235"/>
    </source>
</evidence>
<feature type="binding site" evidence="10">
    <location>
        <position position="34"/>
    </location>
    <ligand>
        <name>a divalent metal cation</name>
        <dbReference type="ChEBI" id="CHEBI:60240"/>
    </ligand>
</feature>
<gene>
    <name evidence="10" type="primary">rpe</name>
    <name evidence="12" type="ORF">I6E12_06245</name>
</gene>
<dbReference type="NCBIfam" id="TIGR01163">
    <property type="entry name" value="rpe"/>
    <property type="match status" value="1"/>
</dbReference>
<comment type="catalytic activity">
    <reaction evidence="1 10 11">
        <text>D-ribulose 5-phosphate = D-xylulose 5-phosphate</text>
        <dbReference type="Rhea" id="RHEA:13677"/>
        <dbReference type="ChEBI" id="CHEBI:57737"/>
        <dbReference type="ChEBI" id="CHEBI:58121"/>
        <dbReference type="EC" id="5.1.3.1"/>
    </reaction>
</comment>
<evidence type="ECO:0000256" key="8">
    <source>
        <dbReference type="ARBA" id="ARBA00022723"/>
    </source>
</evidence>
<dbReference type="Proteomes" id="UP001200470">
    <property type="component" value="Unassembled WGS sequence"/>
</dbReference>
<evidence type="ECO:0000256" key="11">
    <source>
        <dbReference type="PIRNR" id="PIRNR001461"/>
    </source>
</evidence>
<dbReference type="GO" id="GO:0004750">
    <property type="term" value="F:D-ribulose-phosphate 3-epimerase activity"/>
    <property type="evidence" value="ECO:0007669"/>
    <property type="project" value="UniProtKB-EC"/>
</dbReference>
<evidence type="ECO:0000256" key="4">
    <source>
        <dbReference type="ARBA" id="ARBA00001947"/>
    </source>
</evidence>
<comment type="pathway">
    <text evidence="10">Carbohydrate degradation.</text>
</comment>
<keyword evidence="9 10" id="KW-0413">Isomerase</keyword>
<dbReference type="InterPro" id="IPR013785">
    <property type="entry name" value="Aldolase_TIM"/>
</dbReference>
<feature type="active site" description="Proton acceptor" evidence="10">
    <location>
        <position position="34"/>
    </location>
</feature>
<dbReference type="InterPro" id="IPR000056">
    <property type="entry name" value="Ribul_P_3_epim-like"/>
</dbReference>
<comment type="cofactor">
    <cofactor evidence="2">
        <name>Mn(2+)</name>
        <dbReference type="ChEBI" id="CHEBI:29035"/>
    </cofactor>
</comment>
<comment type="caution">
    <text evidence="12">The sequence shown here is derived from an EMBL/GenBank/DDBJ whole genome shotgun (WGS) entry which is preliminary data.</text>
</comment>
<evidence type="ECO:0000313" key="13">
    <source>
        <dbReference type="Proteomes" id="UP001200470"/>
    </source>
</evidence>
<comment type="cofactor">
    <cofactor evidence="4">
        <name>Zn(2+)</name>
        <dbReference type="ChEBI" id="CHEBI:29105"/>
    </cofactor>
</comment>
<feature type="binding site" evidence="10">
    <location>
        <position position="65"/>
    </location>
    <ligand>
        <name>a divalent metal cation</name>
        <dbReference type="ChEBI" id="CHEBI:60240"/>
    </ligand>
</feature>
<name>A0ABS9CGK4_9BACT</name>
<accession>A0ABS9CGK4</accession>
<comment type="similarity">
    <text evidence="6 10 11">Belongs to the ribulose-phosphate 3-epimerase family.</text>
</comment>
<evidence type="ECO:0000256" key="7">
    <source>
        <dbReference type="ARBA" id="ARBA00013188"/>
    </source>
</evidence>
<dbReference type="RefSeq" id="WP_094390102.1">
    <property type="nucleotide sequence ID" value="NZ_JADYTN010000011.1"/>
</dbReference>
<dbReference type="InterPro" id="IPR026019">
    <property type="entry name" value="Ribul_P_3_epim"/>
</dbReference>
<dbReference type="InterPro" id="IPR011060">
    <property type="entry name" value="RibuloseP-bd_barrel"/>
</dbReference>
<feature type="binding site" evidence="10">
    <location>
        <begin position="141"/>
        <end position="144"/>
    </location>
    <ligand>
        <name>substrate</name>
    </ligand>
</feature>
<dbReference type="Gene3D" id="3.20.20.70">
    <property type="entry name" value="Aldolase class I"/>
    <property type="match status" value="1"/>
</dbReference>
<keyword evidence="13" id="KW-1185">Reference proteome</keyword>
<dbReference type="PROSITE" id="PS01085">
    <property type="entry name" value="RIBUL_P_3_EPIMER_1"/>
    <property type="match status" value="1"/>
</dbReference>
<comment type="cofactor">
    <cofactor evidence="3">
        <name>Co(2+)</name>
        <dbReference type="ChEBI" id="CHEBI:48828"/>
    </cofactor>
</comment>
<evidence type="ECO:0000256" key="2">
    <source>
        <dbReference type="ARBA" id="ARBA00001936"/>
    </source>
</evidence>
<comment type="function">
    <text evidence="10">Catalyzes the reversible epimerization of D-ribulose 5-phosphate to D-xylulose 5-phosphate.</text>
</comment>
<feature type="binding site" evidence="10">
    <location>
        <position position="7"/>
    </location>
    <ligand>
        <name>substrate</name>
    </ligand>
</feature>
<feature type="binding site" evidence="10">
    <location>
        <begin position="196"/>
        <end position="197"/>
    </location>
    <ligand>
        <name>substrate</name>
    </ligand>
</feature>
<dbReference type="HAMAP" id="MF_02227">
    <property type="entry name" value="RPE"/>
    <property type="match status" value="1"/>
</dbReference>
<comment type="cofactor">
    <cofactor evidence="5">
        <name>Fe(2+)</name>
        <dbReference type="ChEBI" id="CHEBI:29033"/>
    </cofactor>
</comment>
<dbReference type="NCBIfam" id="NF004076">
    <property type="entry name" value="PRK05581.1-4"/>
    <property type="match status" value="1"/>
</dbReference>
<keyword evidence="10 11" id="KW-0119">Carbohydrate metabolism</keyword>
<feature type="binding site" evidence="10">
    <location>
        <position position="32"/>
    </location>
    <ligand>
        <name>a divalent metal cation</name>
        <dbReference type="ChEBI" id="CHEBI:60240"/>
    </ligand>
</feature>
<evidence type="ECO:0000256" key="5">
    <source>
        <dbReference type="ARBA" id="ARBA00001954"/>
    </source>
</evidence>
<evidence type="ECO:0000256" key="10">
    <source>
        <dbReference type="HAMAP-Rule" id="MF_02227"/>
    </source>
</evidence>
<reference evidence="12 13" key="1">
    <citation type="submission" date="2020-12" db="EMBL/GenBank/DDBJ databases">
        <title>Whole genome sequences of gut porcine anaerobes.</title>
        <authorList>
            <person name="Kubasova T."/>
            <person name="Jahodarova E."/>
            <person name="Rychlik I."/>
        </authorList>
    </citation>
    <scope>NUCLEOTIDE SEQUENCE [LARGE SCALE GENOMIC DNA]</scope>
    <source>
        <strain evidence="12 13">An925</strain>
    </source>
</reference>
<dbReference type="CDD" id="cd00429">
    <property type="entry name" value="RPE"/>
    <property type="match status" value="1"/>
</dbReference>
<evidence type="ECO:0000256" key="1">
    <source>
        <dbReference type="ARBA" id="ARBA00001782"/>
    </source>
</evidence>
<protein>
    <recommendedName>
        <fullName evidence="7 10">Ribulose-phosphate 3-epimerase</fullName>
        <ecNumber evidence="7 10">5.1.3.1</ecNumber>
    </recommendedName>
</protein>
<evidence type="ECO:0000256" key="6">
    <source>
        <dbReference type="ARBA" id="ARBA00009541"/>
    </source>
</evidence>
<keyword evidence="8 10" id="KW-0479">Metal-binding</keyword>
<feature type="binding site" evidence="10">
    <location>
        <position position="65"/>
    </location>
    <ligand>
        <name>substrate</name>
    </ligand>
</feature>
<comment type="cofactor">
    <cofactor evidence="10">
        <name>a divalent metal cation</name>
        <dbReference type="ChEBI" id="CHEBI:60240"/>
    </cofactor>
    <text evidence="10">Binds 1 divalent metal cation per subunit.</text>
</comment>
<dbReference type="EMBL" id="JADYTN010000011">
    <property type="protein sequence ID" value="MCF2563710.1"/>
    <property type="molecule type" value="Genomic_DNA"/>
</dbReference>
<dbReference type="PANTHER" id="PTHR11749">
    <property type="entry name" value="RIBULOSE-5-PHOSPHATE-3-EPIMERASE"/>
    <property type="match status" value="1"/>
</dbReference>
<proteinExistence type="inferred from homology"/>
<feature type="binding site" evidence="10">
    <location>
        <begin position="174"/>
        <end position="176"/>
    </location>
    <ligand>
        <name>substrate</name>
    </ligand>
</feature>
<organism evidence="12 13">
    <name type="scientific">Xylanibacter brevis</name>
    <dbReference type="NCBI Taxonomy" id="83231"/>
    <lineage>
        <taxon>Bacteria</taxon>
        <taxon>Pseudomonadati</taxon>
        <taxon>Bacteroidota</taxon>
        <taxon>Bacteroidia</taxon>
        <taxon>Bacteroidales</taxon>
        <taxon>Prevotellaceae</taxon>
        <taxon>Xylanibacter</taxon>
    </lineage>
</organism>
<dbReference type="EC" id="5.1.3.1" evidence="7 10"/>
<evidence type="ECO:0000313" key="12">
    <source>
        <dbReference type="EMBL" id="MCF2563710.1"/>
    </source>
</evidence>
<sequence>MTKVSPSLLAADFLHLDRDIEMINRSEADWLHLDVMDGVFVPNISFGFPVLEAVASKCTKPLDVHYMIVNPEQYIKQTAKLGAMMMNVHVEACRHLHRTVQEIHDAGMKAGVTLNPATPVSVLEDIAADVDMVLLMSVNPGFGGQKFIENTIGKVQRLRQLLAQTGSKALIEVDGGVQGETAPRLVKAGVDVLVSGSYVFKSKQPEQTIHELRNL</sequence>